<dbReference type="InterPro" id="IPR036236">
    <property type="entry name" value="Znf_C2H2_sf"/>
</dbReference>
<dbReference type="GO" id="GO:0008270">
    <property type="term" value="F:zinc ion binding"/>
    <property type="evidence" value="ECO:0007669"/>
    <property type="project" value="UniProtKB-KW"/>
</dbReference>
<dbReference type="PANTHER" id="PTHR24394:SF29">
    <property type="entry name" value="MYONEURIN"/>
    <property type="match status" value="1"/>
</dbReference>
<dbReference type="PROSITE" id="PS50157">
    <property type="entry name" value="ZINC_FINGER_C2H2_2"/>
    <property type="match status" value="3"/>
</dbReference>
<dbReference type="FunFam" id="3.30.160.60:FF:000065">
    <property type="entry name" value="B-cell CLL/lymphoma 6, member B"/>
    <property type="match status" value="1"/>
</dbReference>
<name>A0A183I776_9BILA</name>
<reference evidence="10 11" key="2">
    <citation type="submission" date="2018-11" db="EMBL/GenBank/DDBJ databases">
        <authorList>
            <consortium name="Pathogen Informatics"/>
        </authorList>
    </citation>
    <scope>NUCLEOTIDE SEQUENCE [LARGE SCALE GENOMIC DNA]</scope>
</reference>
<dbReference type="Proteomes" id="UP000267606">
    <property type="component" value="Unassembled WGS sequence"/>
</dbReference>
<keyword evidence="4 7" id="KW-0863">Zinc-finger</keyword>
<feature type="domain" description="C2H2-type" evidence="9">
    <location>
        <begin position="92"/>
        <end position="119"/>
    </location>
</feature>
<sequence>MALHHNDMAGGHVTPDGVYHQQIDPEHDDLRRMDDDIHDPTYANEHEFGTDDDTPHHTQPRAVHQCNICNKIFVSFKGLQQHAVIHTDQKPFGCDICGKAFRFKSNLFEHRSVHSGFTPHACPYCGKTCRLKGNLKKHLKTHVSTKEELEEAWKPFASNRRPPADIPDDAIIVRSAGEPFFTPPSRPRKRKLGLGPDARPWIEKIRRGELLPSAPIVEK</sequence>
<dbReference type="WBParaSite" id="OFLC_0001560101-mRNA-1">
    <property type="protein sequence ID" value="OFLC_0001560101-mRNA-1"/>
    <property type="gene ID" value="OFLC_0001560101"/>
</dbReference>
<reference evidence="12" key="1">
    <citation type="submission" date="2016-06" db="UniProtKB">
        <authorList>
            <consortium name="WormBaseParasite"/>
        </authorList>
    </citation>
    <scope>IDENTIFICATION</scope>
</reference>
<dbReference type="PROSITE" id="PS00028">
    <property type="entry name" value="ZINC_FINGER_C2H2_1"/>
    <property type="match status" value="3"/>
</dbReference>
<proteinExistence type="predicted"/>
<evidence type="ECO:0000313" key="12">
    <source>
        <dbReference type="WBParaSite" id="OFLC_0001560101-mRNA-1"/>
    </source>
</evidence>
<evidence type="ECO:0000313" key="11">
    <source>
        <dbReference type="Proteomes" id="UP000267606"/>
    </source>
</evidence>
<organism evidence="12">
    <name type="scientific">Onchocerca flexuosa</name>
    <dbReference type="NCBI Taxonomy" id="387005"/>
    <lineage>
        <taxon>Eukaryota</taxon>
        <taxon>Metazoa</taxon>
        <taxon>Ecdysozoa</taxon>
        <taxon>Nematoda</taxon>
        <taxon>Chromadorea</taxon>
        <taxon>Rhabditida</taxon>
        <taxon>Spirurina</taxon>
        <taxon>Spiruromorpha</taxon>
        <taxon>Filarioidea</taxon>
        <taxon>Onchocercidae</taxon>
        <taxon>Onchocerca</taxon>
    </lineage>
</organism>
<dbReference type="EMBL" id="UZAJ01042413">
    <property type="protein sequence ID" value="VDP22720.1"/>
    <property type="molecule type" value="Genomic_DNA"/>
</dbReference>
<keyword evidence="3" id="KW-0677">Repeat</keyword>
<feature type="domain" description="C2H2-type" evidence="9">
    <location>
        <begin position="120"/>
        <end position="147"/>
    </location>
</feature>
<accession>A0A183I776</accession>
<dbReference type="SUPFAM" id="SSF57667">
    <property type="entry name" value="beta-beta-alpha zinc fingers"/>
    <property type="match status" value="2"/>
</dbReference>
<evidence type="ECO:0000256" key="2">
    <source>
        <dbReference type="ARBA" id="ARBA00022723"/>
    </source>
</evidence>
<evidence type="ECO:0000256" key="5">
    <source>
        <dbReference type="ARBA" id="ARBA00022833"/>
    </source>
</evidence>
<dbReference type="AlphaFoldDB" id="A0A183I776"/>
<keyword evidence="5" id="KW-0862">Zinc</keyword>
<evidence type="ECO:0000256" key="1">
    <source>
        <dbReference type="ARBA" id="ARBA00004324"/>
    </source>
</evidence>
<evidence type="ECO:0000256" key="4">
    <source>
        <dbReference type="ARBA" id="ARBA00022771"/>
    </source>
</evidence>
<evidence type="ECO:0000256" key="8">
    <source>
        <dbReference type="SAM" id="MobiDB-lite"/>
    </source>
</evidence>
<dbReference type="InterPro" id="IPR013087">
    <property type="entry name" value="Znf_C2H2_type"/>
</dbReference>
<keyword evidence="11" id="KW-1185">Reference proteome</keyword>
<evidence type="ECO:0000256" key="6">
    <source>
        <dbReference type="ARBA" id="ARBA00023242"/>
    </source>
</evidence>
<keyword evidence="2" id="KW-0479">Metal-binding</keyword>
<gene>
    <name evidence="10" type="ORF">OFLC_LOCUS15587</name>
</gene>
<feature type="compositionally biased region" description="Basic and acidic residues" evidence="8">
    <location>
        <begin position="23"/>
        <end position="56"/>
    </location>
</feature>
<evidence type="ECO:0000256" key="7">
    <source>
        <dbReference type="PROSITE-ProRule" id="PRU00042"/>
    </source>
</evidence>
<dbReference type="SMART" id="SM00355">
    <property type="entry name" value="ZnF_C2H2"/>
    <property type="match status" value="3"/>
</dbReference>
<feature type="domain" description="C2H2-type" evidence="9">
    <location>
        <begin position="64"/>
        <end position="91"/>
    </location>
</feature>
<dbReference type="PANTHER" id="PTHR24394">
    <property type="entry name" value="ZINC FINGER PROTEIN"/>
    <property type="match status" value="1"/>
</dbReference>
<evidence type="ECO:0000256" key="3">
    <source>
        <dbReference type="ARBA" id="ARBA00022737"/>
    </source>
</evidence>
<feature type="region of interest" description="Disordered" evidence="8">
    <location>
        <begin position="1"/>
        <end position="59"/>
    </location>
</feature>
<comment type="subcellular location">
    <subcellularLocation>
        <location evidence="1">Nucleus speckle</location>
    </subcellularLocation>
</comment>
<dbReference type="GO" id="GO:0000981">
    <property type="term" value="F:DNA-binding transcription factor activity, RNA polymerase II-specific"/>
    <property type="evidence" value="ECO:0007669"/>
    <property type="project" value="TreeGrafter"/>
</dbReference>
<feature type="region of interest" description="Disordered" evidence="8">
    <location>
        <begin position="177"/>
        <end position="196"/>
    </location>
</feature>
<dbReference type="FunFam" id="3.30.160.60:FF:002484">
    <property type="entry name" value="Protein CBR-LSY-2"/>
    <property type="match status" value="1"/>
</dbReference>
<dbReference type="STRING" id="387005.A0A183I776"/>
<dbReference type="Gene3D" id="3.30.160.60">
    <property type="entry name" value="Classic Zinc Finger"/>
    <property type="match status" value="3"/>
</dbReference>
<protein>
    <submittedName>
        <fullName evidence="12">Zinc finger, C2H2 type</fullName>
    </submittedName>
</protein>
<dbReference type="GO" id="GO:0016607">
    <property type="term" value="C:nuclear speck"/>
    <property type="evidence" value="ECO:0007669"/>
    <property type="project" value="UniProtKB-SubCell"/>
</dbReference>
<dbReference type="Pfam" id="PF00096">
    <property type="entry name" value="zf-C2H2"/>
    <property type="match status" value="3"/>
</dbReference>
<evidence type="ECO:0000259" key="9">
    <source>
        <dbReference type="PROSITE" id="PS50157"/>
    </source>
</evidence>
<evidence type="ECO:0000313" key="10">
    <source>
        <dbReference type="EMBL" id="VDP22720.1"/>
    </source>
</evidence>
<keyword evidence="6" id="KW-0539">Nucleus</keyword>